<dbReference type="OrthoDB" id="329111at2157"/>
<dbReference type="Proteomes" id="UP000216758">
    <property type="component" value="Unassembled WGS sequence"/>
</dbReference>
<dbReference type="SUPFAM" id="SSF49265">
    <property type="entry name" value="Fibronectin type III"/>
    <property type="match status" value="1"/>
</dbReference>
<sequence>MPTTVTTTLPDEPQQQLDNGVLDEITVTRTSATNNGIVRYQIRETGASTWDSSAAGFAEETAAFDADVVFTGLLDGESYEVRGRTETDYRTGAWTDPLSITTQFPGSANLTVTGTTTTSVTLGWDENADNEDGQLVVRERRLADGTWGREREVADAGVNTETNTDDTAQPDREYRYRIRSFTEHAEADSNTDTATTPALDGVRDKRIPPSDWHVEIDHPDGDTLTPTVLDGTQREPQIKGLPRVRVAVPFNDRWYALEGQPMRAWQDGVRVGVDRLETVEEERGDGGQRMILDGRGALELASNEQYVEVSEQETHLAARDTILDRTNLAVDVDDPASDVRDDILMQLLETAADLSEGATPWPPAEDVPLTTDALGIVTTPIGWFTEAEASWSGESTFSTGFSDGEAVALTSYADGGSIFIENEHRIPSDECEVAYVHGLTGENPGFEITIDVDGDTQQVDSVPVGALSPTGGETTLEAQTFVVNRGFDLPPGRHEVELSVTDDTNDGGFVVDFVHARDDRFDVTQSTSVSSGFVDGWEQYPASMEIFFEVVQSVEQVVSATLDVDITATDGQQALAVRVDGEAWQSESNTATTSHTWSDLGQTLQARVTLGRTDSDGSVSGTVGDEPHRLEALELTASLDDTPVLLDKSYRGRFWKTLNRMADSGDFAWVARPWRRSDDLADVDWDPDDPDLDEPEYVVEWTQAGQRTASPAVDVLSVDATETIETSFDRIEVFGSSLSVEGETFSQPSGANSVAVDEEWLVKSSERVYDTGDNPTEYERRIDYEVLYQEGGIRILDSGSMSTDTTYRIDYSHKPHGTATTPDVDAAAADTKEVEDVGVATDIEAEQVALSLLKQLQVPQKEATVEIATNGPEWSLVEAIDLEELPFDEPVVVNSADYSSGSVSLQVANRQSAGEIIDDIRGRYNALAEQT</sequence>
<accession>A0A256JIR4</accession>
<dbReference type="InterPro" id="IPR003961">
    <property type="entry name" value="FN3_dom"/>
</dbReference>
<dbReference type="EMBL" id="NHPB01000099">
    <property type="protein sequence ID" value="OYR68157.1"/>
    <property type="molecule type" value="Genomic_DNA"/>
</dbReference>
<reference evidence="3 4" key="1">
    <citation type="journal article" date="2014" name="Front. Microbiol.">
        <title>Population and genomic analysis of the genus Halorubrum.</title>
        <authorList>
            <person name="Fullmer M.S."/>
            <person name="Soucy S.M."/>
            <person name="Swithers K.S."/>
            <person name="Makkay A.M."/>
            <person name="Wheeler R."/>
            <person name="Ventosa A."/>
            <person name="Gogarten J.P."/>
            <person name="Papke R.T."/>
        </authorList>
    </citation>
    <scope>NUCLEOTIDE SEQUENCE [LARGE SCALE GENOMIC DNA]</scope>
    <source>
        <strain evidence="3 4">G37</strain>
    </source>
</reference>
<feature type="region of interest" description="Disordered" evidence="1">
    <location>
        <begin position="182"/>
        <end position="230"/>
    </location>
</feature>
<gene>
    <name evidence="3" type="ORF">DJ78_14585</name>
</gene>
<proteinExistence type="predicted"/>
<feature type="compositionally biased region" description="Basic and acidic residues" evidence="1">
    <location>
        <begin position="201"/>
        <end position="221"/>
    </location>
</feature>
<dbReference type="Gene3D" id="2.60.40.10">
    <property type="entry name" value="Immunoglobulins"/>
    <property type="match status" value="1"/>
</dbReference>
<evidence type="ECO:0000313" key="4">
    <source>
        <dbReference type="Proteomes" id="UP000216758"/>
    </source>
</evidence>
<feature type="domain" description="Fibronectin type-III" evidence="2">
    <location>
        <begin position="106"/>
        <end position="199"/>
    </location>
</feature>
<dbReference type="InterPro" id="IPR036116">
    <property type="entry name" value="FN3_sf"/>
</dbReference>
<organism evidence="3 4">
    <name type="scientific">Halorubrum ezzemoulense</name>
    <name type="common">Halorubrum chaoviator</name>
    <dbReference type="NCBI Taxonomy" id="337243"/>
    <lineage>
        <taxon>Archaea</taxon>
        <taxon>Methanobacteriati</taxon>
        <taxon>Methanobacteriota</taxon>
        <taxon>Stenosarchaea group</taxon>
        <taxon>Halobacteria</taxon>
        <taxon>Halobacteriales</taxon>
        <taxon>Haloferacaceae</taxon>
        <taxon>Halorubrum</taxon>
    </lineage>
</organism>
<protein>
    <recommendedName>
        <fullName evidence="2">Fibronectin type-III domain-containing protein</fullName>
    </recommendedName>
</protein>
<evidence type="ECO:0000256" key="1">
    <source>
        <dbReference type="SAM" id="MobiDB-lite"/>
    </source>
</evidence>
<comment type="caution">
    <text evidence="3">The sequence shown here is derived from an EMBL/GenBank/DDBJ whole genome shotgun (WGS) entry which is preliminary data.</text>
</comment>
<evidence type="ECO:0000259" key="2">
    <source>
        <dbReference type="PROSITE" id="PS50853"/>
    </source>
</evidence>
<dbReference type="AlphaFoldDB" id="A0A256JIR4"/>
<dbReference type="InterPro" id="IPR013783">
    <property type="entry name" value="Ig-like_fold"/>
</dbReference>
<evidence type="ECO:0000313" key="3">
    <source>
        <dbReference type="EMBL" id="OYR68157.1"/>
    </source>
</evidence>
<name>A0A256JIR4_HALEZ</name>
<dbReference type="RefSeq" id="WP_094583461.1">
    <property type="nucleotide sequence ID" value="NZ_NHPB01000099.1"/>
</dbReference>
<dbReference type="PROSITE" id="PS50853">
    <property type="entry name" value="FN3"/>
    <property type="match status" value="1"/>
</dbReference>